<dbReference type="Proteomes" id="UP000079169">
    <property type="component" value="Unplaced"/>
</dbReference>
<dbReference type="AlphaFoldDB" id="A0A1S3D439"/>
<name>A0A1S3D439_DIACI</name>
<proteinExistence type="predicted"/>
<evidence type="ECO:0000256" key="1">
    <source>
        <dbReference type="SAM" id="Phobius"/>
    </source>
</evidence>
<sequence length="139" mass="15994">MIFSPSAVFVCVLSIISFLPCLLSIMVPTGKLTPITPARPTARSLPLQPYRPPAPVVEYSADSTEPPPLDPSYVPVTYKYLHYLIPKAIVYVPAKIKYPDVNGINKYDYYNIKYNNAYPQKYNEYYKKPYFNSPFHKKY</sequence>
<evidence type="ECO:0000313" key="2">
    <source>
        <dbReference type="Proteomes" id="UP000079169"/>
    </source>
</evidence>
<reference evidence="3" key="1">
    <citation type="submission" date="2025-08" db="UniProtKB">
        <authorList>
            <consortium name="RefSeq"/>
        </authorList>
    </citation>
    <scope>IDENTIFICATION</scope>
</reference>
<dbReference type="OMA" id="YYIPIAI"/>
<keyword evidence="1" id="KW-0472">Membrane</keyword>
<keyword evidence="2" id="KW-1185">Reference proteome</keyword>
<dbReference type="PaxDb" id="121845-A0A1S3D439"/>
<accession>A0A1S3D439</accession>
<dbReference type="RefSeq" id="XP_008473979.1">
    <property type="nucleotide sequence ID" value="XM_008475757.2"/>
</dbReference>
<evidence type="ECO:0000313" key="3">
    <source>
        <dbReference type="RefSeq" id="XP_008473979.1"/>
    </source>
</evidence>
<gene>
    <name evidence="3" type="primary">LOC103511043</name>
</gene>
<dbReference type="GeneID" id="103511043"/>
<organism evidence="2 3">
    <name type="scientific">Diaphorina citri</name>
    <name type="common">Asian citrus psyllid</name>
    <dbReference type="NCBI Taxonomy" id="121845"/>
    <lineage>
        <taxon>Eukaryota</taxon>
        <taxon>Metazoa</taxon>
        <taxon>Ecdysozoa</taxon>
        <taxon>Arthropoda</taxon>
        <taxon>Hexapoda</taxon>
        <taxon>Insecta</taxon>
        <taxon>Pterygota</taxon>
        <taxon>Neoptera</taxon>
        <taxon>Paraneoptera</taxon>
        <taxon>Hemiptera</taxon>
        <taxon>Sternorrhyncha</taxon>
        <taxon>Psylloidea</taxon>
        <taxon>Psyllidae</taxon>
        <taxon>Diaphorininae</taxon>
        <taxon>Diaphorina</taxon>
    </lineage>
</organism>
<dbReference type="KEGG" id="dci:103511043"/>
<protein>
    <submittedName>
        <fullName evidence="3">Uncharacterized protein LOC103511043</fullName>
    </submittedName>
</protein>
<dbReference type="OrthoDB" id="6600486at2759"/>
<keyword evidence="1" id="KW-0812">Transmembrane</keyword>
<feature type="transmembrane region" description="Helical" evidence="1">
    <location>
        <begin position="6"/>
        <end position="27"/>
    </location>
</feature>
<keyword evidence="1" id="KW-1133">Transmembrane helix</keyword>